<evidence type="ECO:0000259" key="5">
    <source>
        <dbReference type="PROSITE" id="PS50931"/>
    </source>
</evidence>
<comment type="caution">
    <text evidence="6">The sequence shown here is derived from an EMBL/GenBank/DDBJ whole genome shotgun (WGS) entry which is preliminary data.</text>
</comment>
<dbReference type="Pfam" id="PF03466">
    <property type="entry name" value="LysR_substrate"/>
    <property type="match status" value="1"/>
</dbReference>
<organism evidence="6 7">
    <name type="scientific">Brevibacillus fulvus</name>
    <dbReference type="NCBI Taxonomy" id="1125967"/>
    <lineage>
        <taxon>Bacteria</taxon>
        <taxon>Bacillati</taxon>
        <taxon>Bacillota</taxon>
        <taxon>Bacilli</taxon>
        <taxon>Bacillales</taxon>
        <taxon>Paenibacillaceae</taxon>
        <taxon>Brevibacillus</taxon>
    </lineage>
</organism>
<dbReference type="InterPro" id="IPR000847">
    <property type="entry name" value="LysR_HTH_N"/>
</dbReference>
<evidence type="ECO:0000256" key="4">
    <source>
        <dbReference type="ARBA" id="ARBA00023163"/>
    </source>
</evidence>
<dbReference type="Proteomes" id="UP000717624">
    <property type="component" value="Unassembled WGS sequence"/>
</dbReference>
<comment type="similarity">
    <text evidence="1">Belongs to the LysR transcriptional regulatory family.</text>
</comment>
<dbReference type="PRINTS" id="PR00039">
    <property type="entry name" value="HTHLYSR"/>
</dbReference>
<dbReference type="Gene3D" id="1.10.10.10">
    <property type="entry name" value="Winged helix-like DNA-binding domain superfamily/Winged helix DNA-binding domain"/>
    <property type="match status" value="1"/>
</dbReference>
<dbReference type="FunFam" id="1.10.10.10:FF:000001">
    <property type="entry name" value="LysR family transcriptional regulator"/>
    <property type="match status" value="1"/>
</dbReference>
<sequence>MDLKELTAFKTILQEGTFTRAAEKLNYAQSTVTNQIKRLERELGVPLFKRGWDAELTESGQVLAEEIDHLLKHWQYVVERAQALQRDDIGSVRVGAAEPLMIDVLPNSMRRFQAQKPKISCHFVIANTDVLARSLLDNQLDFAFCGEPADPSPFYFERLYEERIFFVIDQDHPLRDKTVIRFEELFAYPLIVGGHTCLYHLRFAKQLARYSQTPFIHTVSQISAIPHFVKQSDAIGVVLHSTPVLPGTIRIAAEMDDPSISVGLLQLRNNEFLSTYKQLFIQLLKEEISAAGLLE</sequence>
<dbReference type="Gene3D" id="3.40.190.290">
    <property type="match status" value="1"/>
</dbReference>
<dbReference type="InterPro" id="IPR050950">
    <property type="entry name" value="HTH-type_LysR_regulators"/>
</dbReference>
<keyword evidence="7" id="KW-1185">Reference proteome</keyword>
<evidence type="ECO:0000256" key="2">
    <source>
        <dbReference type="ARBA" id="ARBA00023015"/>
    </source>
</evidence>
<dbReference type="PANTHER" id="PTHR30419">
    <property type="entry name" value="HTH-TYPE TRANSCRIPTIONAL REGULATOR YBHD"/>
    <property type="match status" value="1"/>
</dbReference>
<keyword evidence="4" id="KW-0804">Transcription</keyword>
<dbReference type="AlphaFoldDB" id="A0A938Y1K7"/>
<dbReference type="PANTHER" id="PTHR30419:SF25">
    <property type="entry name" value="HTH-TYPE TRANSCRIPTIONAL REGULATOR YTLI"/>
    <property type="match status" value="1"/>
</dbReference>
<dbReference type="EMBL" id="JAFBEB010000013">
    <property type="protein sequence ID" value="MBM7591635.1"/>
    <property type="molecule type" value="Genomic_DNA"/>
</dbReference>
<dbReference type="InterPro" id="IPR036390">
    <property type="entry name" value="WH_DNA-bd_sf"/>
</dbReference>
<protein>
    <submittedName>
        <fullName evidence="6">DNA-binding transcriptional LysR family regulator</fullName>
    </submittedName>
</protein>
<dbReference type="GO" id="GO:0003677">
    <property type="term" value="F:DNA binding"/>
    <property type="evidence" value="ECO:0007669"/>
    <property type="project" value="UniProtKB-KW"/>
</dbReference>
<feature type="domain" description="HTH lysR-type" evidence="5">
    <location>
        <begin position="1"/>
        <end position="57"/>
    </location>
</feature>
<dbReference type="InterPro" id="IPR005119">
    <property type="entry name" value="LysR_subst-bd"/>
</dbReference>
<dbReference type="PROSITE" id="PS50931">
    <property type="entry name" value="HTH_LYSR"/>
    <property type="match status" value="1"/>
</dbReference>
<dbReference type="RefSeq" id="WP_204519329.1">
    <property type="nucleotide sequence ID" value="NZ_BAABIN010000037.1"/>
</dbReference>
<evidence type="ECO:0000256" key="1">
    <source>
        <dbReference type="ARBA" id="ARBA00009437"/>
    </source>
</evidence>
<dbReference type="CDD" id="cd05466">
    <property type="entry name" value="PBP2_LTTR_substrate"/>
    <property type="match status" value="1"/>
</dbReference>
<dbReference type="SUPFAM" id="SSF46785">
    <property type="entry name" value="Winged helix' DNA-binding domain"/>
    <property type="match status" value="1"/>
</dbReference>
<name>A0A938Y1K7_9BACL</name>
<keyword evidence="3 6" id="KW-0238">DNA-binding</keyword>
<evidence type="ECO:0000313" key="6">
    <source>
        <dbReference type="EMBL" id="MBM7591635.1"/>
    </source>
</evidence>
<dbReference type="GO" id="GO:0005829">
    <property type="term" value="C:cytosol"/>
    <property type="evidence" value="ECO:0007669"/>
    <property type="project" value="TreeGrafter"/>
</dbReference>
<dbReference type="SUPFAM" id="SSF53850">
    <property type="entry name" value="Periplasmic binding protein-like II"/>
    <property type="match status" value="1"/>
</dbReference>
<gene>
    <name evidence="6" type="ORF">JOD01_003286</name>
</gene>
<evidence type="ECO:0000256" key="3">
    <source>
        <dbReference type="ARBA" id="ARBA00023125"/>
    </source>
</evidence>
<evidence type="ECO:0000313" key="7">
    <source>
        <dbReference type="Proteomes" id="UP000717624"/>
    </source>
</evidence>
<keyword evidence="2" id="KW-0805">Transcription regulation</keyword>
<proteinExistence type="inferred from homology"/>
<dbReference type="InterPro" id="IPR036388">
    <property type="entry name" value="WH-like_DNA-bd_sf"/>
</dbReference>
<dbReference type="GO" id="GO:0003700">
    <property type="term" value="F:DNA-binding transcription factor activity"/>
    <property type="evidence" value="ECO:0007669"/>
    <property type="project" value="InterPro"/>
</dbReference>
<accession>A0A938Y1K7</accession>
<reference evidence="6" key="1">
    <citation type="submission" date="2021-01" db="EMBL/GenBank/DDBJ databases">
        <title>Genomic Encyclopedia of Type Strains, Phase IV (KMG-IV): sequencing the most valuable type-strain genomes for metagenomic binning, comparative biology and taxonomic classification.</title>
        <authorList>
            <person name="Goeker M."/>
        </authorList>
    </citation>
    <scope>NUCLEOTIDE SEQUENCE</scope>
    <source>
        <strain evidence="6">DSM 25523</strain>
    </source>
</reference>
<dbReference type="Pfam" id="PF00126">
    <property type="entry name" value="HTH_1"/>
    <property type="match status" value="1"/>
</dbReference>